<dbReference type="InterPro" id="IPR036188">
    <property type="entry name" value="FAD/NAD-bd_sf"/>
</dbReference>
<dbReference type="Gene3D" id="3.30.9.10">
    <property type="entry name" value="D-Amino Acid Oxidase, subunit A, domain 2"/>
    <property type="match status" value="1"/>
</dbReference>
<name>W0RFI5_9BACT</name>
<accession>W0RFI5</accession>
<dbReference type="InterPro" id="IPR006076">
    <property type="entry name" value="FAD-dep_OxRdtase"/>
</dbReference>
<dbReference type="InParanoid" id="W0RFI5"/>
<keyword evidence="3" id="KW-1185">Reference proteome</keyword>
<dbReference type="HOGENOM" id="CLU_753997_0_0_0"/>
<feature type="domain" description="FAD dependent oxidoreductase" evidence="1">
    <location>
        <begin position="32"/>
        <end position="362"/>
    </location>
</feature>
<dbReference type="STRING" id="861299.J421_2024"/>
<gene>
    <name evidence="2" type="ORF">J421_2024</name>
</gene>
<dbReference type="Gene3D" id="3.50.50.60">
    <property type="entry name" value="FAD/NAD(P)-binding domain"/>
    <property type="match status" value="1"/>
</dbReference>
<dbReference type="PATRIC" id="fig|861299.3.peg.2061"/>
<dbReference type="PANTHER" id="PTHR42720">
    <property type="entry name" value="GLYCEROL-3-PHOSPHATE DEHYDROGENASE"/>
    <property type="match status" value="1"/>
</dbReference>
<evidence type="ECO:0000259" key="1">
    <source>
        <dbReference type="Pfam" id="PF01266"/>
    </source>
</evidence>
<dbReference type="Proteomes" id="UP000019151">
    <property type="component" value="Chromosome"/>
</dbReference>
<reference evidence="2 3" key="1">
    <citation type="journal article" date="2014" name="Genome Announc.">
        <title>Genome Sequence and Methylome of Soil Bacterium Gemmatirosa kalamazoonensis KBS708T, a Member of the Rarely Cultivated Gemmatimonadetes Phylum.</title>
        <authorList>
            <person name="Debruyn J.M."/>
            <person name="Radosevich M."/>
            <person name="Wommack K.E."/>
            <person name="Polson S.W."/>
            <person name="Hauser L.J."/>
            <person name="Fawaz M.N."/>
            <person name="Korlach J."/>
            <person name="Tsai Y.C."/>
        </authorList>
    </citation>
    <scope>NUCLEOTIDE SEQUENCE [LARGE SCALE GENOMIC DNA]</scope>
    <source>
        <strain evidence="2 3">KBS708</strain>
    </source>
</reference>
<dbReference type="eggNOG" id="COG0665">
    <property type="taxonomic scope" value="Bacteria"/>
</dbReference>
<evidence type="ECO:0000313" key="2">
    <source>
        <dbReference type="EMBL" id="AHG89561.1"/>
    </source>
</evidence>
<dbReference type="KEGG" id="gba:J421_2024"/>
<dbReference type="Pfam" id="PF01266">
    <property type="entry name" value="DAO"/>
    <property type="match status" value="1"/>
</dbReference>
<organism evidence="2 3">
    <name type="scientific">Gemmatirosa kalamazoonensis</name>
    <dbReference type="NCBI Taxonomy" id="861299"/>
    <lineage>
        <taxon>Bacteria</taxon>
        <taxon>Pseudomonadati</taxon>
        <taxon>Gemmatimonadota</taxon>
        <taxon>Gemmatimonadia</taxon>
        <taxon>Gemmatimonadales</taxon>
        <taxon>Gemmatimonadaceae</taxon>
        <taxon>Gemmatirosa</taxon>
    </lineage>
</organism>
<dbReference type="AlphaFoldDB" id="W0RFI5"/>
<dbReference type="RefSeq" id="WP_201773136.1">
    <property type="nucleotide sequence ID" value="NZ_CP007128.1"/>
</dbReference>
<sequence>MMTDIGLIPTPAVWEDAPGLDLPTLGGEVEADVCVVGLGGSGLAAVRALTAAGRRVVGIDAGEVACGAAGRNGGFLLAGLYEFHHDAVAKIGRARARRLYELTIAEVARLAAETPEAVRLVGSLRVAASPEEEDDCRAQLAAMRADALPVEWYEGPEGHGLLVPTDGAMHPLRRVRALATRALGDGARLFERTRAVDIAGDVVRTDGGTVRCGGVVVAVDGALDRLLPELAPRVRTARLQMLATAPAPEVHVPRPVYARWGYDYWQQLADGAIALGGARDVGGDAEWTHDARPTAPVQRALETLLRDRLGVRAPVVRRWAALVGYSDTGLPVLAEVRPGVWACGAYSGTGNVLGALCGRAAALHAAGAPDAAARELVALLRGAD</sequence>
<dbReference type="EMBL" id="CP007128">
    <property type="protein sequence ID" value="AHG89561.1"/>
    <property type="molecule type" value="Genomic_DNA"/>
</dbReference>
<evidence type="ECO:0000313" key="3">
    <source>
        <dbReference type="Proteomes" id="UP000019151"/>
    </source>
</evidence>
<dbReference type="SUPFAM" id="SSF51971">
    <property type="entry name" value="Nucleotide-binding domain"/>
    <property type="match status" value="1"/>
</dbReference>
<protein>
    <submittedName>
        <fullName evidence="2">FAD dependent oxidoreductase</fullName>
    </submittedName>
</protein>
<dbReference type="InterPro" id="IPR052745">
    <property type="entry name" value="G3P_Oxidase/Oxidoreductase"/>
</dbReference>
<proteinExistence type="predicted"/>
<dbReference type="PANTHER" id="PTHR42720:SF1">
    <property type="entry name" value="GLYCEROL 3-PHOSPHATE OXIDASE"/>
    <property type="match status" value="1"/>
</dbReference>